<organism evidence="2 3">
    <name type="scientific">Aureobasidium melanogenum</name>
    <name type="common">Aureobasidium pullulans var. melanogenum</name>
    <dbReference type="NCBI Taxonomy" id="46634"/>
    <lineage>
        <taxon>Eukaryota</taxon>
        <taxon>Fungi</taxon>
        <taxon>Dikarya</taxon>
        <taxon>Ascomycota</taxon>
        <taxon>Pezizomycotina</taxon>
        <taxon>Dothideomycetes</taxon>
        <taxon>Dothideomycetidae</taxon>
        <taxon>Dothideales</taxon>
        <taxon>Saccotheciaceae</taxon>
        <taxon>Aureobasidium</taxon>
    </lineage>
</organism>
<reference evidence="2" key="1">
    <citation type="journal article" date="2021" name="J Fungi (Basel)">
        <title>Virulence traits and population genomics of the black yeast Aureobasidium melanogenum.</title>
        <authorList>
            <person name="Cernosa A."/>
            <person name="Sun X."/>
            <person name="Gostincar C."/>
            <person name="Fang C."/>
            <person name="Gunde-Cimerman N."/>
            <person name="Song Z."/>
        </authorList>
    </citation>
    <scope>NUCLEOTIDE SEQUENCE</scope>
    <source>
        <strain evidence="2">EXF-9911</strain>
    </source>
</reference>
<protein>
    <submittedName>
        <fullName evidence="2">Uncharacterized protein</fullName>
    </submittedName>
</protein>
<accession>A0A9P8JCG2</accession>
<dbReference type="EMBL" id="JAHFXF010000085">
    <property type="protein sequence ID" value="KAG9697077.1"/>
    <property type="molecule type" value="Genomic_DNA"/>
</dbReference>
<feature type="non-terminal residue" evidence="2">
    <location>
        <position position="1"/>
    </location>
</feature>
<evidence type="ECO:0000313" key="2">
    <source>
        <dbReference type="EMBL" id="KAG9697077.1"/>
    </source>
</evidence>
<dbReference type="Proteomes" id="UP000779574">
    <property type="component" value="Unassembled WGS sequence"/>
</dbReference>
<feature type="compositionally biased region" description="Low complexity" evidence="1">
    <location>
        <begin position="241"/>
        <end position="258"/>
    </location>
</feature>
<evidence type="ECO:0000313" key="3">
    <source>
        <dbReference type="Proteomes" id="UP000779574"/>
    </source>
</evidence>
<reference evidence="2" key="2">
    <citation type="submission" date="2021-08" db="EMBL/GenBank/DDBJ databases">
        <authorList>
            <person name="Gostincar C."/>
            <person name="Sun X."/>
            <person name="Song Z."/>
            <person name="Gunde-Cimerman N."/>
        </authorList>
    </citation>
    <scope>NUCLEOTIDE SEQUENCE</scope>
    <source>
        <strain evidence="2">EXF-9911</strain>
    </source>
</reference>
<dbReference type="OrthoDB" id="3886660at2759"/>
<dbReference type="AlphaFoldDB" id="A0A9P8JCG2"/>
<comment type="caution">
    <text evidence="2">The sequence shown here is derived from an EMBL/GenBank/DDBJ whole genome shotgun (WGS) entry which is preliminary data.</text>
</comment>
<sequence>MNLKMGALQLESDDDSLHVSESDFLDVPRDRFQENHDTPTTFVKLDMPQLAEAPSKVEQHKMDMTELKAEIARLNTRATELEKMSQPSSGSTEAEGKPLQEPTEPTQAVNQSIPDHPLVMHIDVWVGGEDGTDVELALVKMNPDTPFKIVLEILRDQHPLKALKQKSTGRWIFDSDTPACLGLKNGEELVFIQQEEEPKFMLDATMDEAPVWRGKDSRISWTDPEEQWTEPEVAWPPGEPWPSSGGQWPSSGGVWPSC</sequence>
<proteinExistence type="predicted"/>
<gene>
    <name evidence="2" type="ORF">KCU76_g3272</name>
</gene>
<feature type="region of interest" description="Disordered" evidence="1">
    <location>
        <begin position="80"/>
        <end position="111"/>
    </location>
</feature>
<feature type="region of interest" description="Disordered" evidence="1">
    <location>
        <begin position="223"/>
        <end position="258"/>
    </location>
</feature>
<name>A0A9P8JCG2_AURME</name>
<evidence type="ECO:0000256" key="1">
    <source>
        <dbReference type="SAM" id="MobiDB-lite"/>
    </source>
</evidence>